<accession>A0AAE0GS97</accession>
<evidence type="ECO:0000256" key="2">
    <source>
        <dbReference type="SAM" id="SignalP"/>
    </source>
</evidence>
<dbReference type="EMBL" id="LGRX02002960">
    <property type="protein sequence ID" value="KAK3283227.1"/>
    <property type="molecule type" value="Genomic_DNA"/>
</dbReference>
<evidence type="ECO:0000256" key="1">
    <source>
        <dbReference type="SAM" id="MobiDB-lite"/>
    </source>
</evidence>
<dbReference type="Proteomes" id="UP001190700">
    <property type="component" value="Unassembled WGS sequence"/>
</dbReference>
<evidence type="ECO:0000313" key="3">
    <source>
        <dbReference type="EMBL" id="KAK3283227.1"/>
    </source>
</evidence>
<comment type="caution">
    <text evidence="3">The sequence shown here is derived from an EMBL/GenBank/DDBJ whole genome shotgun (WGS) entry which is preliminary data.</text>
</comment>
<sequence>MLLHGYAALLSVILFLTGCPAEGADVVIGRDYGWRSGLNYPEYCMVVGDTLVFNYQAFHDVYAMPSMTCDFSVDGAVKLANVTDSPYRHTATESGVLYFACSIGRGVHCGDGQLVKVIVEANECSYVNSEASEHDAHAIASDGCSSISDRSQCCNFKDGRADYDGQLCVPSVSGSSYSTGSVCEPQGWMVANDADLGEPCTEEVNEGHCEERVEQPDGMFNITCYSPYVWLAPGQVVNLERDIPNPYPEGQTVAIHTRTTQLVREDGSAVPLNEVYVHHFLSALIGGNGAELAGREEPYLQVCSSMSGCGVNAKISSGMDSPETTFHLINTIGVDTGDWENSVLPCIECRCRRNDNTGGISCCRDCDTSAEPVARKYFLKYSMVYKEMTDDTHAVTNLGFDVANALGRFIEYDVPAADPDGGENQTYFIEITTMLGAATANNDLGWAAFDQSQDHVEALRCTAHQHIGGLGMAMYLADTGEKICEVLPQYGTEEGVVGNEKPYLVAMPDDDLEEPRIFSKNDRVRITSLYRKDAVRHTGVMALFQLHVRAPSVDTSQIPAPPPGADAGPPGADEETFQCDVGTLVAHLMNLARNVDIVCPAGSCPLACEEAIMYTRNCDALNYTNPLVTMEQIEQMMAQRGLMNADRCGYVFDLPTVTEGDLSVPESLAEQVQEEMDRNGDIDLSNLAIPPSISPSSVPPSPTEPSPPSASTVLYEEERCDTYVR</sequence>
<reference evidence="3 4" key="1">
    <citation type="journal article" date="2015" name="Genome Biol. Evol.">
        <title>Comparative Genomics of a Bacterivorous Green Alga Reveals Evolutionary Causalities and Consequences of Phago-Mixotrophic Mode of Nutrition.</title>
        <authorList>
            <person name="Burns J.A."/>
            <person name="Paasch A."/>
            <person name="Narechania A."/>
            <person name="Kim E."/>
        </authorList>
    </citation>
    <scope>NUCLEOTIDE SEQUENCE [LARGE SCALE GENOMIC DNA]</scope>
    <source>
        <strain evidence="3 4">PLY_AMNH</strain>
    </source>
</reference>
<keyword evidence="2" id="KW-0732">Signal</keyword>
<dbReference type="Pfam" id="PF07712">
    <property type="entry name" value="SURNod19"/>
    <property type="match status" value="1"/>
</dbReference>
<dbReference type="InterPro" id="IPR008972">
    <property type="entry name" value="Cupredoxin"/>
</dbReference>
<dbReference type="InterPro" id="IPR011692">
    <property type="entry name" value="Stress_up-reg_Nod19"/>
</dbReference>
<keyword evidence="4" id="KW-1185">Reference proteome</keyword>
<feature type="chain" id="PRO_5041930103" evidence="2">
    <location>
        <begin position="24"/>
        <end position="725"/>
    </location>
</feature>
<dbReference type="AlphaFoldDB" id="A0AAE0GS97"/>
<gene>
    <name evidence="3" type="ORF">CYMTET_9065</name>
</gene>
<feature type="region of interest" description="Disordered" evidence="1">
    <location>
        <begin position="682"/>
        <end position="725"/>
    </location>
</feature>
<protein>
    <submittedName>
        <fullName evidence="3">Uncharacterized protein</fullName>
    </submittedName>
</protein>
<dbReference type="PANTHER" id="PTHR33390:SF1">
    <property type="entry name" value="STRESS UP-REGULATED NOD 19 PROTEIN"/>
    <property type="match status" value="1"/>
</dbReference>
<dbReference type="SUPFAM" id="SSF49503">
    <property type="entry name" value="Cupredoxins"/>
    <property type="match status" value="1"/>
</dbReference>
<organism evidence="3 4">
    <name type="scientific">Cymbomonas tetramitiformis</name>
    <dbReference type="NCBI Taxonomy" id="36881"/>
    <lineage>
        <taxon>Eukaryota</taxon>
        <taxon>Viridiplantae</taxon>
        <taxon>Chlorophyta</taxon>
        <taxon>Pyramimonadophyceae</taxon>
        <taxon>Pyramimonadales</taxon>
        <taxon>Pyramimonadaceae</taxon>
        <taxon>Cymbomonas</taxon>
    </lineage>
</organism>
<dbReference type="Gene3D" id="2.60.40.420">
    <property type="entry name" value="Cupredoxins - blue copper proteins"/>
    <property type="match status" value="1"/>
</dbReference>
<evidence type="ECO:0000313" key="4">
    <source>
        <dbReference type="Proteomes" id="UP001190700"/>
    </source>
</evidence>
<feature type="compositionally biased region" description="Pro residues" evidence="1">
    <location>
        <begin position="697"/>
        <end position="708"/>
    </location>
</feature>
<name>A0AAE0GS97_9CHLO</name>
<feature type="signal peptide" evidence="2">
    <location>
        <begin position="1"/>
        <end position="23"/>
    </location>
</feature>
<proteinExistence type="predicted"/>
<feature type="compositionally biased region" description="Basic and acidic residues" evidence="1">
    <location>
        <begin position="716"/>
        <end position="725"/>
    </location>
</feature>
<dbReference type="PANTHER" id="PTHR33390">
    <property type="entry name" value="STRESS UP-REGULATED NOD 19 PROTEIN"/>
    <property type="match status" value="1"/>
</dbReference>